<name>A0ABN2WCL9_9MICO</name>
<dbReference type="EMBL" id="BAAAPZ010000002">
    <property type="protein sequence ID" value="GAA2087675.1"/>
    <property type="molecule type" value="Genomic_DNA"/>
</dbReference>
<dbReference type="Pfam" id="PF10604">
    <property type="entry name" value="Polyketide_cyc2"/>
    <property type="match status" value="1"/>
</dbReference>
<organism evidence="1 2">
    <name type="scientific">Brevibacterium salitolerans</name>
    <dbReference type="NCBI Taxonomy" id="1403566"/>
    <lineage>
        <taxon>Bacteria</taxon>
        <taxon>Bacillati</taxon>
        <taxon>Actinomycetota</taxon>
        <taxon>Actinomycetes</taxon>
        <taxon>Micrococcales</taxon>
        <taxon>Brevibacteriaceae</taxon>
        <taxon>Brevibacterium</taxon>
    </lineage>
</organism>
<proteinExistence type="predicted"/>
<dbReference type="Gene3D" id="3.30.530.20">
    <property type="match status" value="1"/>
</dbReference>
<dbReference type="InterPro" id="IPR023393">
    <property type="entry name" value="START-like_dom_sf"/>
</dbReference>
<gene>
    <name evidence="1" type="ORF">GCM10009823_02200</name>
</gene>
<comment type="caution">
    <text evidence="1">The sequence shown here is derived from an EMBL/GenBank/DDBJ whole genome shotgun (WGS) entry which is preliminary data.</text>
</comment>
<protein>
    <recommendedName>
        <fullName evidence="3">Polyketide cyclase / dehydrase and lipid transport</fullName>
    </recommendedName>
</protein>
<dbReference type="SUPFAM" id="SSF55961">
    <property type="entry name" value="Bet v1-like"/>
    <property type="match status" value="1"/>
</dbReference>
<dbReference type="Proteomes" id="UP001500984">
    <property type="component" value="Unassembled WGS sequence"/>
</dbReference>
<sequence length="185" mass="20219">MTQKRTALCATGLYTAQMLHQHPEPRPGESAPFHFESRWLLDAPAQAIWDAFADPAAWPRWWPGMERTVAPASGTGDGSGARVDLTVRSPLLPGPPAGALRLSLRIVEAAPPRRARVAVRGDLRGHGLWLAHEAGGITRVDIVWCVVTARPLLRLLRPLSGLSHRTVMRGGARGLARELSTRTRR</sequence>
<keyword evidence="2" id="KW-1185">Reference proteome</keyword>
<evidence type="ECO:0000313" key="1">
    <source>
        <dbReference type="EMBL" id="GAA2087675.1"/>
    </source>
</evidence>
<evidence type="ECO:0000313" key="2">
    <source>
        <dbReference type="Proteomes" id="UP001500984"/>
    </source>
</evidence>
<evidence type="ECO:0008006" key="3">
    <source>
        <dbReference type="Google" id="ProtNLM"/>
    </source>
</evidence>
<accession>A0ABN2WCL9</accession>
<dbReference type="InterPro" id="IPR019587">
    <property type="entry name" value="Polyketide_cyclase/dehydratase"/>
</dbReference>
<reference evidence="1 2" key="1">
    <citation type="journal article" date="2019" name="Int. J. Syst. Evol. Microbiol.">
        <title>The Global Catalogue of Microorganisms (GCM) 10K type strain sequencing project: providing services to taxonomists for standard genome sequencing and annotation.</title>
        <authorList>
            <consortium name="The Broad Institute Genomics Platform"/>
            <consortium name="The Broad Institute Genome Sequencing Center for Infectious Disease"/>
            <person name="Wu L."/>
            <person name="Ma J."/>
        </authorList>
    </citation>
    <scope>NUCLEOTIDE SEQUENCE [LARGE SCALE GENOMIC DNA]</scope>
    <source>
        <strain evidence="1 2">JCM 15900</strain>
    </source>
</reference>